<feature type="region of interest" description="Disordered" evidence="7">
    <location>
        <begin position="1137"/>
        <end position="1357"/>
    </location>
</feature>
<feature type="transmembrane region" description="Helical" evidence="8">
    <location>
        <begin position="566"/>
        <end position="590"/>
    </location>
</feature>
<feature type="domain" description="CSC1/OSCA1-like N-terminal transmembrane" evidence="10">
    <location>
        <begin position="70"/>
        <end position="192"/>
    </location>
</feature>
<protein>
    <recommendedName>
        <fullName evidence="13">DUF221-domain-containing protein</fullName>
    </recommendedName>
</protein>
<dbReference type="Proteomes" id="UP000777482">
    <property type="component" value="Unassembled WGS sequence"/>
</dbReference>
<evidence type="ECO:0000256" key="8">
    <source>
        <dbReference type="SAM" id="Phobius"/>
    </source>
</evidence>
<evidence type="ECO:0000256" key="2">
    <source>
        <dbReference type="ARBA" id="ARBA00007779"/>
    </source>
</evidence>
<comment type="subcellular location">
    <subcellularLocation>
        <location evidence="1">Membrane</location>
        <topology evidence="1">Multi-pass membrane protein</topology>
    </subcellularLocation>
</comment>
<feature type="transmembrane region" description="Helical" evidence="8">
    <location>
        <begin position="701"/>
        <end position="727"/>
    </location>
</feature>
<keyword evidence="4 8" id="KW-0812">Transmembrane</keyword>
<evidence type="ECO:0000259" key="10">
    <source>
        <dbReference type="Pfam" id="PF13967"/>
    </source>
</evidence>
<gene>
    <name evidence="11" type="ORF">C6P46_004330</name>
</gene>
<feature type="transmembrane region" description="Helical" evidence="8">
    <location>
        <begin position="12"/>
        <end position="33"/>
    </location>
</feature>
<keyword evidence="3" id="KW-0813">Transport</keyword>
<dbReference type="InterPro" id="IPR045122">
    <property type="entry name" value="Csc1-like"/>
</dbReference>
<dbReference type="PANTHER" id="PTHR13018:SF139">
    <property type="entry name" value="PHOSPHATE METABOLISM PROTEIN 7"/>
    <property type="match status" value="1"/>
</dbReference>
<evidence type="ECO:0000256" key="7">
    <source>
        <dbReference type="SAM" id="MobiDB-lite"/>
    </source>
</evidence>
<sequence length="1379" mass="153727">MTTVADRTYSTTFSGLKSTAITAGAFIAGGVLLKEILQRMRRYPDEDRARKKEGRKDLPDRGVESWAMGYVYRARSYVLGPKTPDYSPTPLLWIWEAFLRKESYFETHAGADATVYIRFLRGTFFWMTFLLIIVFPILTGINYVYAASNFGFNSIDRASLTALVQGTRGLNLLPIHVTMVWLVTVSWLLTLFWIGRGVLRVRRNELRRLLRDDAERARLSPDSPVREDFSPELDPSIPPADLGWRYRTVLVRNIPVELRSEAALKQYFQERFSTATASEPPSEAATTYPPTPTDSKLPPRSSESSSVSETQTEMGSEGQLVAEIVLVRRQTELNELWFVKYAAVLHDLETAHVLLARNVMDWVRERVEREESARTGVVKQSPWEWFKTKGQRVVGRREQHDVEKDARAGDAVLFETLRPFLALPSTEDPLPETIWDALARLRQADPAILDRFQPQQRLRHFRSATVPAIDYHLTKHNLLFSLIEDQRARADEIEPASTAFVTFSRASDARRARADLGWTRLRRLRRGKVFELRAKMAPENRDLHWQRIVLVSLSSDILRQTLLNGIIWALTIIWVIPISLLIGLLSLQSLQERLPSLARWLETHEVARSLFTGLLPTAIISLLNMYTPTCIGIAKRKGLTLITESKWSAETQSAYWKFMVVNLLVIFCVGITAFSAILNAFNSPVSILQVVAAAFPKGATFFVSYVLLQVGVQCGIELSLLGISWINHASIRKYIAPRKRASEGVPRFFGYQSWVPNHLFMISIVLVFAILNPVVIAFAFLYFGISLIVFKQQFAHVYYRRNFESGGRQVFRRIFRYSLDIAVLSQVVSVGFFWTLKRFGYGGACIPLIPITVFCKLIGTRWFDHLLDELDEAKIDLICGENDPAVALSTPLDPLEEEGEHKTTWAGATRSLKTFALVTLPALVKRPAAQLPRVGKQVRLATHWHKGRPFRPKAVRHRSSHYRKQPASDNDHHPMLEQAGPGTLDQQETAESPQIDSSPEMQNVTTLGESDTAQQPTPAQVASATEFLADKAPTAEKRADEPGRLVTPHPPVLRDDRPVSHLRYRNPAFHAPLLRSLWLPRDPLRAVDLGDTVNLHVAFVSSAGGRGIIGSWEDIERSSGDSGHDIKTGQTDDSLATVTSSATHDVGGSLSPPSLRRRRSSQGHQNDDDGLEHAALPPPALVVDPSLPLGPGASAGAATSVPLPASPATPLATGPPPSLQLFSAEESHARASGSPSTAPLASPTRSTHSTTMSRILSGASSAYSATSPTRTRARTRTTRSGSLATLRSNKTSLRARRESSAPIPESGEVEEGDPISSTEAMRNELLAEERRSHLVHAQRDELRKQKEREEADARAGEGKGGLWRKVLLWHDEGILGDDT</sequence>
<dbReference type="InterPro" id="IPR032880">
    <property type="entry name" value="CSC1/OSCA1-like_N"/>
</dbReference>
<feature type="compositionally biased region" description="Basic and acidic residues" evidence="7">
    <location>
        <begin position="1321"/>
        <end position="1357"/>
    </location>
</feature>
<keyword evidence="6 8" id="KW-0472">Membrane</keyword>
<dbReference type="Pfam" id="PF02714">
    <property type="entry name" value="RSN1_7TM"/>
    <property type="match status" value="1"/>
</dbReference>
<evidence type="ECO:0000256" key="6">
    <source>
        <dbReference type="ARBA" id="ARBA00023136"/>
    </source>
</evidence>
<feature type="transmembrane region" description="Helical" evidence="8">
    <location>
        <begin position="814"/>
        <end position="834"/>
    </location>
</feature>
<feature type="region of interest" description="Disordered" evidence="7">
    <location>
        <begin position="942"/>
        <end position="1054"/>
    </location>
</feature>
<feature type="compositionally biased region" description="Polar residues" evidence="7">
    <location>
        <begin position="1233"/>
        <end position="1254"/>
    </location>
</feature>
<feature type="compositionally biased region" description="Low complexity" evidence="7">
    <location>
        <begin position="1181"/>
        <end position="1212"/>
    </location>
</feature>
<feature type="transmembrane region" description="Helical" evidence="8">
    <location>
        <begin position="179"/>
        <end position="199"/>
    </location>
</feature>
<evidence type="ECO:0000256" key="4">
    <source>
        <dbReference type="ARBA" id="ARBA00022692"/>
    </source>
</evidence>
<name>A0A9P7BA70_RHOMI</name>
<dbReference type="Pfam" id="PF13967">
    <property type="entry name" value="RSN1_TM"/>
    <property type="match status" value="1"/>
</dbReference>
<feature type="domain" description="CSC1/OSCA1-like 7TM region" evidence="9">
    <location>
        <begin position="560"/>
        <end position="833"/>
    </location>
</feature>
<feature type="compositionally biased region" description="Basic and acidic residues" evidence="7">
    <location>
        <begin position="1033"/>
        <end position="1043"/>
    </location>
</feature>
<dbReference type="EMBL" id="PUHQ01000004">
    <property type="protein sequence ID" value="KAG0666664.1"/>
    <property type="molecule type" value="Genomic_DNA"/>
</dbReference>
<organism evidence="11 12">
    <name type="scientific">Rhodotorula mucilaginosa</name>
    <name type="common">Yeast</name>
    <name type="synonym">Rhodotorula rubra</name>
    <dbReference type="NCBI Taxonomy" id="5537"/>
    <lineage>
        <taxon>Eukaryota</taxon>
        <taxon>Fungi</taxon>
        <taxon>Dikarya</taxon>
        <taxon>Basidiomycota</taxon>
        <taxon>Pucciniomycotina</taxon>
        <taxon>Microbotryomycetes</taxon>
        <taxon>Sporidiobolales</taxon>
        <taxon>Sporidiobolaceae</taxon>
        <taxon>Rhodotorula</taxon>
    </lineage>
</organism>
<feature type="compositionally biased region" description="Polar residues" evidence="7">
    <location>
        <begin position="984"/>
        <end position="1023"/>
    </location>
</feature>
<feature type="transmembrane region" description="Helical" evidence="8">
    <location>
        <begin position="124"/>
        <end position="145"/>
    </location>
</feature>
<dbReference type="PANTHER" id="PTHR13018">
    <property type="entry name" value="PROBABLE MEMBRANE PROTEIN DUF221-RELATED"/>
    <property type="match status" value="1"/>
</dbReference>
<feature type="transmembrane region" description="Helical" evidence="8">
    <location>
        <begin position="776"/>
        <end position="794"/>
    </location>
</feature>
<dbReference type="InterPro" id="IPR003864">
    <property type="entry name" value="CSC1/OSCA1-like_7TM"/>
</dbReference>
<feature type="transmembrane region" description="Helical" evidence="8">
    <location>
        <begin position="610"/>
        <end position="634"/>
    </location>
</feature>
<evidence type="ECO:0000256" key="5">
    <source>
        <dbReference type="ARBA" id="ARBA00022989"/>
    </source>
</evidence>
<evidence type="ECO:0000313" key="12">
    <source>
        <dbReference type="Proteomes" id="UP000777482"/>
    </source>
</evidence>
<keyword evidence="5 8" id="KW-1133">Transmembrane helix</keyword>
<feature type="compositionally biased region" description="Low complexity" evidence="7">
    <location>
        <begin position="1278"/>
        <end position="1288"/>
    </location>
</feature>
<evidence type="ECO:0000256" key="3">
    <source>
        <dbReference type="ARBA" id="ARBA00022448"/>
    </source>
</evidence>
<accession>A0A9P7BA70</accession>
<proteinExistence type="inferred from homology"/>
<keyword evidence="12" id="KW-1185">Reference proteome</keyword>
<dbReference type="GO" id="GO:0005886">
    <property type="term" value="C:plasma membrane"/>
    <property type="evidence" value="ECO:0007669"/>
    <property type="project" value="TreeGrafter"/>
</dbReference>
<feature type="region of interest" description="Disordered" evidence="7">
    <location>
        <begin position="274"/>
        <end position="315"/>
    </location>
</feature>
<evidence type="ECO:0000259" key="9">
    <source>
        <dbReference type="Pfam" id="PF02714"/>
    </source>
</evidence>
<evidence type="ECO:0000256" key="1">
    <source>
        <dbReference type="ARBA" id="ARBA00004141"/>
    </source>
</evidence>
<evidence type="ECO:0008006" key="13">
    <source>
        <dbReference type="Google" id="ProtNLM"/>
    </source>
</evidence>
<comment type="similarity">
    <text evidence="2">Belongs to the CSC1 (TC 1.A.17) family.</text>
</comment>
<dbReference type="GO" id="GO:0005227">
    <property type="term" value="F:calcium-activated cation channel activity"/>
    <property type="evidence" value="ECO:0007669"/>
    <property type="project" value="InterPro"/>
</dbReference>
<reference evidence="11 12" key="1">
    <citation type="submission" date="2020-11" db="EMBL/GenBank/DDBJ databases">
        <title>Kefir isolates.</title>
        <authorList>
            <person name="Marcisauskas S."/>
            <person name="Kim Y."/>
            <person name="Blasche S."/>
        </authorList>
    </citation>
    <scope>NUCLEOTIDE SEQUENCE [LARGE SCALE GENOMIC DNA]</scope>
    <source>
        <strain evidence="11 12">KR</strain>
    </source>
</reference>
<comment type="caution">
    <text evidence="11">The sequence shown here is derived from an EMBL/GenBank/DDBJ whole genome shotgun (WGS) entry which is preliminary data.</text>
</comment>
<feature type="transmembrane region" description="Helical" evidence="8">
    <location>
        <begin position="748"/>
        <end position="770"/>
    </location>
</feature>
<feature type="compositionally biased region" description="Basic residues" evidence="7">
    <location>
        <begin position="942"/>
        <end position="964"/>
    </location>
</feature>
<dbReference type="OrthoDB" id="1689567at2759"/>
<feature type="compositionally biased region" description="Low complexity" evidence="7">
    <location>
        <begin position="1257"/>
        <end position="1270"/>
    </location>
</feature>
<feature type="transmembrane region" description="Helical" evidence="8">
    <location>
        <begin position="655"/>
        <end position="681"/>
    </location>
</feature>
<evidence type="ECO:0000313" key="11">
    <source>
        <dbReference type="EMBL" id="KAG0666664.1"/>
    </source>
</evidence>